<dbReference type="GO" id="GO:0043565">
    <property type="term" value="F:sequence-specific DNA binding"/>
    <property type="evidence" value="ECO:0007669"/>
    <property type="project" value="InterPro"/>
</dbReference>
<dbReference type="Proteomes" id="UP000015423">
    <property type="component" value="Chromosome"/>
</dbReference>
<keyword evidence="4" id="KW-1185">Reference proteome</keyword>
<sequence>MSTISWRRPLLMAVASLTLVSGTACAAQAATHTGTTGTSGYSALAGRSAHCGKGGEGGAGGKGGAPGRPGQPGQPGQPGGCLSFKDLPDKAEPDLTVMDKVRIVLTVTSGHATKADVAKKYRIPEKEVDTWQRQFQDGDWLGLLDDGSAPGS</sequence>
<protein>
    <recommendedName>
        <fullName evidence="5">Helix-turn-helix domain-containing protein</fullName>
    </recommendedName>
</protein>
<dbReference type="InterPro" id="IPR010921">
    <property type="entry name" value="Trp_repressor/repl_initiator"/>
</dbReference>
<dbReference type="PROSITE" id="PS51257">
    <property type="entry name" value="PROKAR_LIPOPROTEIN"/>
    <property type="match status" value="1"/>
</dbReference>
<evidence type="ECO:0000256" key="1">
    <source>
        <dbReference type="SAM" id="MobiDB-lite"/>
    </source>
</evidence>
<reference evidence="3 4" key="2">
    <citation type="journal article" date="2013" name="J. Biotechnol.">
        <title>Complete genome sequence of the kirromycin producer Streptomyces collinus Tu 365 consisting of a linear chromosome and two linear plasmids.</title>
        <authorList>
            <person name="Ruckert C."/>
            <person name="Szczepanowski R."/>
            <person name="Albersmeier A."/>
            <person name="Goesmann A."/>
            <person name="Iftime D."/>
            <person name="Musiol E.M."/>
            <person name="Blin K."/>
            <person name="Wohlleben W."/>
            <person name="Puhler A."/>
            <person name="Kalinowski J."/>
            <person name="Weber T."/>
        </authorList>
    </citation>
    <scope>NUCLEOTIDE SEQUENCE [LARGE SCALE GENOMIC DNA]</scope>
    <source>
        <strain evidence="4">DSM 40733 / Tue 365</strain>
    </source>
</reference>
<feature type="signal peptide" evidence="2">
    <location>
        <begin position="1"/>
        <end position="26"/>
    </location>
</feature>
<dbReference type="SUPFAM" id="SSF48295">
    <property type="entry name" value="TrpR-like"/>
    <property type="match status" value="1"/>
</dbReference>
<evidence type="ECO:0008006" key="5">
    <source>
        <dbReference type="Google" id="ProtNLM"/>
    </source>
</evidence>
<dbReference type="eggNOG" id="ENOG503098P">
    <property type="taxonomic scope" value="Bacteria"/>
</dbReference>
<dbReference type="Pfam" id="PF06627">
    <property type="entry name" value="DUF1153"/>
    <property type="match status" value="1"/>
</dbReference>
<feature type="chain" id="PRO_5038651912" description="Helix-turn-helix domain-containing protein" evidence="2">
    <location>
        <begin position="27"/>
        <end position="152"/>
    </location>
</feature>
<dbReference type="EMBL" id="CP006259">
    <property type="protein sequence ID" value="AGS73786.1"/>
    <property type="molecule type" value="Genomic_DNA"/>
</dbReference>
<organism evidence="3 4">
    <name type="scientific">Streptomyces collinus (strain DSM 40733 / Tue 365)</name>
    <dbReference type="NCBI Taxonomy" id="1214242"/>
    <lineage>
        <taxon>Bacteria</taxon>
        <taxon>Bacillati</taxon>
        <taxon>Actinomycetota</taxon>
        <taxon>Actinomycetes</taxon>
        <taxon>Kitasatosporales</taxon>
        <taxon>Streptomycetaceae</taxon>
        <taxon>Streptomyces</taxon>
    </lineage>
</organism>
<dbReference type="RefSeq" id="WP_020943823.1">
    <property type="nucleotide sequence ID" value="NC_021985.1"/>
</dbReference>
<feature type="compositionally biased region" description="Gly residues" evidence="1">
    <location>
        <begin position="52"/>
        <end position="67"/>
    </location>
</feature>
<dbReference type="HOGENOM" id="CLU_1824180_0_0_11"/>
<keyword evidence="2" id="KW-0732">Signal</keyword>
<dbReference type="Gene3D" id="1.10.10.10">
    <property type="entry name" value="Winged helix-like DNA-binding domain superfamily/Winged helix DNA-binding domain"/>
    <property type="match status" value="1"/>
</dbReference>
<evidence type="ECO:0000313" key="4">
    <source>
        <dbReference type="Proteomes" id="UP000015423"/>
    </source>
</evidence>
<dbReference type="InterPro" id="IPR009534">
    <property type="entry name" value="DUF1153"/>
</dbReference>
<reference evidence="4" key="1">
    <citation type="submission" date="2012-10" db="EMBL/GenBank/DDBJ databases">
        <title>The complete genome sequence of Streptomyces collinus Tu 365.</title>
        <authorList>
            <person name="Ruckert C."/>
            <person name="Szczepanowski R."/>
            <person name="Goesmann A."/>
            <person name="Pross E.K."/>
            <person name="Musiol E.M."/>
            <person name="Blin K."/>
            <person name="Wohlleben W."/>
            <person name="Puhler A."/>
            <person name="Weber T."/>
            <person name="Kalinowski J."/>
        </authorList>
    </citation>
    <scope>NUCLEOTIDE SEQUENCE [LARGE SCALE GENOMIC DNA]</scope>
    <source>
        <strain evidence="4">DSM 40733 / Tue 365</strain>
    </source>
</reference>
<name>S5V882_STRC3</name>
<accession>S5V882</accession>
<dbReference type="AlphaFoldDB" id="S5V882"/>
<feature type="region of interest" description="Disordered" evidence="1">
    <location>
        <begin position="49"/>
        <end position="88"/>
    </location>
</feature>
<dbReference type="STRING" id="1214242.B446_34950"/>
<dbReference type="KEGG" id="sci:B446_34950"/>
<evidence type="ECO:0000313" key="3">
    <source>
        <dbReference type="EMBL" id="AGS73786.1"/>
    </source>
</evidence>
<proteinExistence type="predicted"/>
<gene>
    <name evidence="3" type="ORF">B446_34950</name>
</gene>
<dbReference type="InterPro" id="IPR036388">
    <property type="entry name" value="WH-like_DNA-bd_sf"/>
</dbReference>
<evidence type="ECO:0000256" key="2">
    <source>
        <dbReference type="SAM" id="SignalP"/>
    </source>
</evidence>